<protein>
    <recommendedName>
        <fullName evidence="6">RanBP2-type domain-containing protein</fullName>
    </recommendedName>
</protein>
<keyword evidence="3" id="KW-0862">Zinc</keyword>
<reference evidence="7 8" key="1">
    <citation type="submission" date="2023-10" db="EMBL/GenBank/DDBJ databases">
        <title>Chromosome-scale genome assembly provides insights into flower coloration mechanisms of Canna indica.</title>
        <authorList>
            <person name="Li C."/>
        </authorList>
    </citation>
    <scope>NUCLEOTIDE SEQUENCE [LARGE SCALE GENOMIC DNA]</scope>
    <source>
        <tissue evidence="7">Flower</tissue>
    </source>
</reference>
<dbReference type="InterPro" id="IPR036443">
    <property type="entry name" value="Znf_RanBP2_sf"/>
</dbReference>
<evidence type="ECO:0000256" key="4">
    <source>
        <dbReference type="PROSITE-ProRule" id="PRU00322"/>
    </source>
</evidence>
<dbReference type="GO" id="GO:0008270">
    <property type="term" value="F:zinc ion binding"/>
    <property type="evidence" value="ECO:0007669"/>
    <property type="project" value="UniProtKB-KW"/>
</dbReference>
<evidence type="ECO:0000256" key="3">
    <source>
        <dbReference type="ARBA" id="ARBA00022833"/>
    </source>
</evidence>
<dbReference type="GO" id="GO:0005737">
    <property type="term" value="C:cytoplasm"/>
    <property type="evidence" value="ECO:0007669"/>
    <property type="project" value="TreeGrafter"/>
</dbReference>
<keyword evidence="2 4" id="KW-0863">Zinc-finger</keyword>
<dbReference type="PANTHER" id="PTHR23111">
    <property type="entry name" value="ZINC FINGER PROTEIN"/>
    <property type="match status" value="1"/>
</dbReference>
<evidence type="ECO:0000313" key="8">
    <source>
        <dbReference type="Proteomes" id="UP001327560"/>
    </source>
</evidence>
<evidence type="ECO:0000256" key="2">
    <source>
        <dbReference type="ARBA" id="ARBA00022771"/>
    </source>
</evidence>
<dbReference type="GO" id="GO:0003729">
    <property type="term" value="F:mRNA binding"/>
    <property type="evidence" value="ECO:0007669"/>
    <property type="project" value="TreeGrafter"/>
</dbReference>
<dbReference type="SUPFAM" id="SSF90209">
    <property type="entry name" value="Ran binding protein zinc finger-like"/>
    <property type="match status" value="2"/>
</dbReference>
<feature type="domain" description="RanBP2-type" evidence="6">
    <location>
        <begin position="277"/>
        <end position="306"/>
    </location>
</feature>
<dbReference type="PANTHER" id="PTHR23111:SF23">
    <property type="entry name" value="RAN BP2_NZF ZINC FINGER-LIKE SUPERFAMILY PROTEIN"/>
    <property type="match status" value="1"/>
</dbReference>
<evidence type="ECO:0000313" key="7">
    <source>
        <dbReference type="EMBL" id="WOL11617.1"/>
    </source>
</evidence>
<proteinExistence type="predicted"/>
<feature type="compositionally biased region" description="Basic and acidic residues" evidence="5">
    <location>
        <begin position="62"/>
        <end position="72"/>
    </location>
</feature>
<dbReference type="SMART" id="SM00547">
    <property type="entry name" value="ZnF_RBZ"/>
    <property type="match status" value="3"/>
</dbReference>
<sequence length="530" mass="60597">MHRCLSSLRIRTLGSLCRLGHSLPHSNRHPSDPRLDFVQEELRYLDKLPALSPHRPHQPSAQDRRSETGREVEVSHPWPEWVQLMELLLTKGYLNRSALRMDHGSSSYSLNTSKDSNLIRTACLNFARDRYLSREDIHIIGRCGCPSIDRKVVNSGKRLRAHVGIQEGDVCSSCSLRENCERAYVKAREEEIGRTVDVMRILLTYGLDIITGSVENPACLNKTVKESVKKLLNELVEFSSKEFDPNSLTLTSERPLHRQDKSRGHQLFKGQISVPMKQGDWICPKCNFLNFAKNMKCLRCNGESEERFKKLREDQEHLPLKKGDWICGKCNFLNFAKNTKCLQCHEKPHNRQLNPGEWECVSCNYINFRKNAFCLKCNWKRPKSLNNEDLARPQHGSQVNSKSYGFSFVRDSHIGAKKLVTQEEDSDFWSSSEDGGDDSNSKFDSLKGFDNFPILGGRSAVSRDPIARQRWKEEVSKRRHGEPSRECVQEFNDQECDGGALASFNLGRSIGLDDCSSEDDIAEWFGSRKT</sequence>
<dbReference type="PROSITE" id="PS01358">
    <property type="entry name" value="ZF_RANBP2_1"/>
    <property type="match status" value="3"/>
</dbReference>
<dbReference type="AlphaFoldDB" id="A0AAQ3KPU5"/>
<organism evidence="7 8">
    <name type="scientific">Canna indica</name>
    <name type="common">Indian-shot</name>
    <dbReference type="NCBI Taxonomy" id="4628"/>
    <lineage>
        <taxon>Eukaryota</taxon>
        <taxon>Viridiplantae</taxon>
        <taxon>Streptophyta</taxon>
        <taxon>Embryophyta</taxon>
        <taxon>Tracheophyta</taxon>
        <taxon>Spermatophyta</taxon>
        <taxon>Magnoliopsida</taxon>
        <taxon>Liliopsida</taxon>
        <taxon>Zingiberales</taxon>
        <taxon>Cannaceae</taxon>
        <taxon>Canna</taxon>
    </lineage>
</organism>
<name>A0AAQ3KPU5_9LILI</name>
<feature type="domain" description="RanBP2-type" evidence="6">
    <location>
        <begin position="354"/>
        <end position="383"/>
    </location>
</feature>
<keyword evidence="8" id="KW-1185">Reference proteome</keyword>
<dbReference type="Proteomes" id="UP001327560">
    <property type="component" value="Chromosome 6"/>
</dbReference>
<dbReference type="Gene3D" id="4.10.1060.10">
    <property type="entry name" value="Zinc finger, RanBP2-type"/>
    <property type="match status" value="3"/>
</dbReference>
<feature type="domain" description="RanBP2-type" evidence="6">
    <location>
        <begin position="321"/>
        <end position="344"/>
    </location>
</feature>
<dbReference type="EMBL" id="CP136895">
    <property type="protein sequence ID" value="WOL11617.1"/>
    <property type="molecule type" value="Genomic_DNA"/>
</dbReference>
<evidence type="ECO:0000259" key="6">
    <source>
        <dbReference type="PROSITE" id="PS50199"/>
    </source>
</evidence>
<feature type="region of interest" description="Disordered" evidence="5">
    <location>
        <begin position="48"/>
        <end position="72"/>
    </location>
</feature>
<dbReference type="Pfam" id="PF00641">
    <property type="entry name" value="Zn_ribbon_RanBP"/>
    <property type="match status" value="2"/>
</dbReference>
<gene>
    <name evidence="7" type="ORF">Cni_G20381</name>
</gene>
<keyword evidence="1" id="KW-0479">Metal-binding</keyword>
<evidence type="ECO:0000256" key="1">
    <source>
        <dbReference type="ARBA" id="ARBA00022723"/>
    </source>
</evidence>
<dbReference type="PROSITE" id="PS50199">
    <property type="entry name" value="ZF_RANBP2_2"/>
    <property type="match status" value="3"/>
</dbReference>
<evidence type="ECO:0000256" key="5">
    <source>
        <dbReference type="SAM" id="MobiDB-lite"/>
    </source>
</evidence>
<dbReference type="InterPro" id="IPR001876">
    <property type="entry name" value="Znf_RanBP2"/>
</dbReference>
<accession>A0AAQ3KPU5</accession>